<feature type="non-terminal residue" evidence="2">
    <location>
        <position position="26"/>
    </location>
</feature>
<comment type="caution">
    <text evidence="2">The sequence shown here is derived from an EMBL/GenBank/DDBJ whole genome shotgun (WGS) entry which is preliminary data.</text>
</comment>
<dbReference type="AlphaFoldDB" id="A0A735CZD2"/>
<evidence type="ECO:0000256" key="1">
    <source>
        <dbReference type="SAM" id="MobiDB-lite"/>
    </source>
</evidence>
<evidence type="ECO:0000313" key="2">
    <source>
        <dbReference type="EMBL" id="HAE6851708.1"/>
    </source>
</evidence>
<proteinExistence type="predicted"/>
<feature type="region of interest" description="Disordered" evidence="1">
    <location>
        <begin position="1"/>
        <end position="26"/>
    </location>
</feature>
<protein>
    <submittedName>
        <fullName evidence="2">Phage minor tail protein L</fullName>
    </submittedName>
</protein>
<feature type="compositionally biased region" description="Polar residues" evidence="1">
    <location>
        <begin position="1"/>
        <end position="12"/>
    </location>
</feature>
<name>A0A735CZD2_SALMU</name>
<feature type="compositionally biased region" description="Basic and acidic residues" evidence="1">
    <location>
        <begin position="13"/>
        <end position="26"/>
    </location>
</feature>
<dbReference type="EMBL" id="DAASSO010000081">
    <property type="protein sequence ID" value="HAE6851708.1"/>
    <property type="molecule type" value="Genomic_DNA"/>
</dbReference>
<reference evidence="2" key="2">
    <citation type="submission" date="2018-07" db="EMBL/GenBank/DDBJ databases">
        <authorList>
            <consortium name="NCBI Pathogen Detection Project"/>
        </authorList>
    </citation>
    <scope>NUCLEOTIDE SEQUENCE</scope>
    <source>
        <strain evidence="2">12-0651</strain>
    </source>
</reference>
<sequence>MQDIPQETLNETTKTEQSARADLWEF</sequence>
<organism evidence="2">
    <name type="scientific">Salmonella muenchen</name>
    <dbReference type="NCBI Taxonomy" id="596"/>
    <lineage>
        <taxon>Bacteria</taxon>
        <taxon>Pseudomonadati</taxon>
        <taxon>Pseudomonadota</taxon>
        <taxon>Gammaproteobacteria</taxon>
        <taxon>Enterobacterales</taxon>
        <taxon>Enterobacteriaceae</taxon>
        <taxon>Salmonella</taxon>
    </lineage>
</organism>
<gene>
    <name evidence="2" type="ORF">G4L24_005289</name>
</gene>
<reference evidence="2" key="1">
    <citation type="journal article" date="2018" name="Genome Biol.">
        <title>SKESA: strategic k-mer extension for scrupulous assemblies.</title>
        <authorList>
            <person name="Souvorov A."/>
            <person name="Agarwala R."/>
            <person name="Lipman D.J."/>
        </authorList>
    </citation>
    <scope>NUCLEOTIDE SEQUENCE</scope>
    <source>
        <strain evidence="2">12-0651</strain>
    </source>
</reference>
<accession>A0A735CZD2</accession>